<evidence type="ECO:0000259" key="1">
    <source>
        <dbReference type="Pfam" id="PF02492"/>
    </source>
</evidence>
<dbReference type="Proteomes" id="UP000712673">
    <property type="component" value="Unassembled WGS sequence"/>
</dbReference>
<sequence length="102" mass="10976">MERGLKPAVRRHAYGERDVDGRLLHDHARQDDIARPSLRNGCVCGDLSADLTATIAALLQQDQRDALCLETTGLAKLRVVPVTGDAAALEDTSDLVEATRGV</sequence>
<accession>A0A938B648</accession>
<dbReference type="AlphaFoldDB" id="A0A938B648"/>
<reference evidence="2" key="1">
    <citation type="submission" date="2019-03" db="EMBL/GenBank/DDBJ databases">
        <title>Lake Tanganyika Metagenome-Assembled Genomes (MAGs).</title>
        <authorList>
            <person name="Tran P."/>
        </authorList>
    </citation>
    <scope>NUCLEOTIDE SEQUENCE</scope>
    <source>
        <strain evidence="2">K_DeepCast_65m_m2_066</strain>
    </source>
</reference>
<gene>
    <name evidence="2" type="ORF">FJZ47_21425</name>
</gene>
<feature type="domain" description="CobW/HypB/UreG nucleotide-binding" evidence="1">
    <location>
        <begin position="3"/>
        <end position="79"/>
    </location>
</feature>
<comment type="caution">
    <text evidence="2">The sequence shown here is derived from an EMBL/GenBank/DDBJ whole genome shotgun (WGS) entry which is preliminary data.</text>
</comment>
<proteinExistence type="predicted"/>
<organism evidence="2 3">
    <name type="scientific">Tectimicrobiota bacterium</name>
    <dbReference type="NCBI Taxonomy" id="2528274"/>
    <lineage>
        <taxon>Bacteria</taxon>
        <taxon>Pseudomonadati</taxon>
        <taxon>Nitrospinota/Tectimicrobiota group</taxon>
        <taxon>Candidatus Tectimicrobiota</taxon>
    </lineage>
</organism>
<evidence type="ECO:0000313" key="2">
    <source>
        <dbReference type="EMBL" id="MBM3226333.1"/>
    </source>
</evidence>
<dbReference type="Gene3D" id="3.40.50.300">
    <property type="entry name" value="P-loop containing nucleotide triphosphate hydrolases"/>
    <property type="match status" value="1"/>
</dbReference>
<evidence type="ECO:0000313" key="3">
    <source>
        <dbReference type="Proteomes" id="UP000712673"/>
    </source>
</evidence>
<dbReference type="InterPro" id="IPR003495">
    <property type="entry name" value="CobW/HypB/UreG_nucleotide-bd"/>
</dbReference>
<name>A0A938B648_UNCTE</name>
<dbReference type="InterPro" id="IPR027417">
    <property type="entry name" value="P-loop_NTPase"/>
</dbReference>
<dbReference type="EMBL" id="VGLS01000871">
    <property type="protein sequence ID" value="MBM3226333.1"/>
    <property type="molecule type" value="Genomic_DNA"/>
</dbReference>
<protein>
    <submittedName>
        <fullName evidence="2">GTP-binding protein</fullName>
    </submittedName>
</protein>
<dbReference type="Pfam" id="PF02492">
    <property type="entry name" value="cobW"/>
    <property type="match status" value="1"/>
</dbReference>